<feature type="domain" description="Kazal-like" evidence="2">
    <location>
        <begin position="97"/>
        <end position="147"/>
    </location>
</feature>
<proteinExistence type="predicted"/>
<dbReference type="InterPro" id="IPR036058">
    <property type="entry name" value="Kazal_dom_sf"/>
</dbReference>
<dbReference type="Proteomes" id="UP001516023">
    <property type="component" value="Unassembled WGS sequence"/>
</dbReference>
<dbReference type="AlphaFoldDB" id="A0ABD3PF57"/>
<dbReference type="PANTHER" id="PTHR21131">
    <property type="entry name" value="SERINE-TYPE ENDOPEPTIDASE INHIBITOR"/>
    <property type="match status" value="1"/>
</dbReference>
<accession>A0ABD3PF57</accession>
<evidence type="ECO:0000256" key="1">
    <source>
        <dbReference type="SAM" id="SignalP"/>
    </source>
</evidence>
<dbReference type="EMBL" id="JABMIG020000206">
    <property type="protein sequence ID" value="KAL3785911.1"/>
    <property type="molecule type" value="Genomic_DNA"/>
</dbReference>
<dbReference type="Pfam" id="PF00050">
    <property type="entry name" value="Kazal_1"/>
    <property type="match status" value="6"/>
</dbReference>
<dbReference type="SMART" id="SM00280">
    <property type="entry name" value="KAZAL"/>
    <property type="match status" value="6"/>
</dbReference>
<dbReference type="InterPro" id="IPR002350">
    <property type="entry name" value="Kazal_dom"/>
</dbReference>
<dbReference type="InterPro" id="IPR053265">
    <property type="entry name" value="Serpin"/>
</dbReference>
<dbReference type="PANTHER" id="PTHR21131:SF0">
    <property type="entry name" value="GEO10195P1-RELATED"/>
    <property type="match status" value="1"/>
</dbReference>
<gene>
    <name evidence="3" type="ORF">HJC23_008106</name>
</gene>
<name>A0ABD3PF57_9STRA</name>
<evidence type="ECO:0000313" key="3">
    <source>
        <dbReference type="EMBL" id="KAL3785911.1"/>
    </source>
</evidence>
<feature type="domain" description="Kazal-like" evidence="2">
    <location>
        <begin position="341"/>
        <end position="392"/>
    </location>
</feature>
<comment type="caution">
    <text evidence="3">The sequence shown here is derived from an EMBL/GenBank/DDBJ whole genome shotgun (WGS) entry which is preliminary data.</text>
</comment>
<keyword evidence="4" id="KW-1185">Reference proteome</keyword>
<organism evidence="3 4">
    <name type="scientific">Cyclotella cryptica</name>
    <dbReference type="NCBI Taxonomy" id="29204"/>
    <lineage>
        <taxon>Eukaryota</taxon>
        <taxon>Sar</taxon>
        <taxon>Stramenopiles</taxon>
        <taxon>Ochrophyta</taxon>
        <taxon>Bacillariophyta</taxon>
        <taxon>Coscinodiscophyceae</taxon>
        <taxon>Thalassiosirophycidae</taxon>
        <taxon>Stephanodiscales</taxon>
        <taxon>Stephanodiscaceae</taxon>
        <taxon>Cyclotella</taxon>
    </lineage>
</organism>
<dbReference type="PROSITE" id="PS51465">
    <property type="entry name" value="KAZAL_2"/>
    <property type="match status" value="4"/>
</dbReference>
<reference evidence="3 4" key="1">
    <citation type="journal article" date="2020" name="G3 (Bethesda)">
        <title>Improved Reference Genome for Cyclotella cryptica CCMP332, a Model for Cell Wall Morphogenesis, Salinity Adaptation, and Lipid Production in Diatoms (Bacillariophyta).</title>
        <authorList>
            <person name="Roberts W.R."/>
            <person name="Downey K.M."/>
            <person name="Ruck E.C."/>
            <person name="Traller J.C."/>
            <person name="Alverson A.J."/>
        </authorList>
    </citation>
    <scope>NUCLEOTIDE SEQUENCE [LARGE SCALE GENOMIC DNA]</scope>
    <source>
        <strain evidence="3 4">CCMP332</strain>
    </source>
</reference>
<dbReference type="SUPFAM" id="SSF100895">
    <property type="entry name" value="Kazal-type serine protease inhibitors"/>
    <property type="match status" value="6"/>
</dbReference>
<evidence type="ECO:0000259" key="2">
    <source>
        <dbReference type="PROSITE" id="PS51465"/>
    </source>
</evidence>
<feature type="chain" id="PRO_5044851132" description="Kazal-like domain-containing protein" evidence="1">
    <location>
        <begin position="43"/>
        <end position="493"/>
    </location>
</feature>
<evidence type="ECO:0000313" key="4">
    <source>
        <dbReference type="Proteomes" id="UP001516023"/>
    </source>
</evidence>
<feature type="domain" description="Kazal-like" evidence="2">
    <location>
        <begin position="434"/>
        <end position="485"/>
    </location>
</feature>
<keyword evidence="1" id="KW-0732">Signal</keyword>
<protein>
    <recommendedName>
        <fullName evidence="2">Kazal-like domain-containing protein</fullName>
    </recommendedName>
</protein>
<sequence>MLTTWIIRFDHPHLESQPHSTNMAKLILTLSVLVTLIVPSAARLAAGNIDFYTQVNELIGTSLPTDCERGPGATMLCSENEFCKLDKASTCPSTEYRRFTGTCVPAGIIPCPAIWAPVCGCDGVTYGSECTANAARADIKHEGECQDEVKVTPCPAIYAPVCGCDGNTYDNDCLAESAGTTVCSEGQCAETPCPLIYAPVCGCDGVTYSSACNAEAAGVAVCNDQSACKPCPKNFAPVCGCNGYTYDNSCIAENFGAEICSEGQCPPGASYCTYSPDTTCYPDSGWPACCSDNLGGATCPSKQQACDVNRCERGVSASKFCNDNQFCKLDNSSSCPSTEHRTFMGTCVAAGPATPCPMNWSPVCGCDGNTYGNECVADANRVDIKHKGECKSEEDQINLNVKRCERGINASKFCNDDQFCKLDNSSSCPSTKHRTFEGTCVAAGPTAPCPMNWAPVCGCDGFTYGNECAADASRIDIKHQGECKSDEDQVQLN</sequence>
<feature type="signal peptide" evidence="1">
    <location>
        <begin position="1"/>
        <end position="42"/>
    </location>
</feature>
<dbReference type="Gene3D" id="3.30.60.30">
    <property type="match status" value="6"/>
</dbReference>
<feature type="domain" description="Kazal-like" evidence="2">
    <location>
        <begin position="177"/>
        <end position="252"/>
    </location>
</feature>